<name>A0A125W552_ENTFL</name>
<evidence type="ECO:0000256" key="2">
    <source>
        <dbReference type="ARBA" id="ARBA00022801"/>
    </source>
</evidence>
<dbReference type="GO" id="GO:0005829">
    <property type="term" value="C:cytosol"/>
    <property type="evidence" value="ECO:0007669"/>
    <property type="project" value="TreeGrafter"/>
</dbReference>
<dbReference type="PANTHER" id="PTHR11067">
    <property type="entry name" value="INOSINE TRIPHOSPHATE PYROPHOSPHATASE/HAM1 PROTEIN"/>
    <property type="match status" value="1"/>
</dbReference>
<dbReference type="RefSeq" id="WP_002365441.1">
    <property type="nucleotide sequence ID" value="NZ_GL454465.1"/>
</dbReference>
<dbReference type="GO" id="GO:0047429">
    <property type="term" value="F:nucleoside triphosphate diphosphatase activity"/>
    <property type="evidence" value="ECO:0007669"/>
    <property type="project" value="InterPro"/>
</dbReference>
<dbReference type="CDD" id="cd00515">
    <property type="entry name" value="HAM1"/>
    <property type="match status" value="1"/>
</dbReference>
<keyword evidence="2" id="KW-0378">Hydrolase</keyword>
<dbReference type="PANTHER" id="PTHR11067:SF9">
    <property type="entry name" value="INOSINE TRIPHOSPHATE PYROPHOSPHATASE"/>
    <property type="match status" value="1"/>
</dbReference>
<evidence type="ECO:0000256" key="1">
    <source>
        <dbReference type="ARBA" id="ARBA00008023"/>
    </source>
</evidence>
<comment type="similarity">
    <text evidence="1">Belongs to the HAM1 NTPase family.</text>
</comment>
<dbReference type="InterPro" id="IPR002637">
    <property type="entry name" value="RdgB/HAM1"/>
</dbReference>
<accession>A0A125W552</accession>
<dbReference type="SUPFAM" id="SSF52972">
    <property type="entry name" value="ITPase-like"/>
    <property type="match status" value="1"/>
</dbReference>
<dbReference type="Pfam" id="PF01725">
    <property type="entry name" value="Ham1p_like"/>
    <property type="match status" value="1"/>
</dbReference>
<reference evidence="3 4" key="1">
    <citation type="submission" date="2010-07" db="EMBL/GenBank/DDBJ databases">
        <authorList>
            <person name="Sid Ahmed O."/>
        </authorList>
    </citation>
    <scope>NUCLEOTIDE SEQUENCE [LARGE SCALE GENOMIC DNA]</scope>
    <source>
        <strain evidence="3 4">TX4248</strain>
    </source>
</reference>
<dbReference type="GO" id="GO:0009143">
    <property type="term" value="P:nucleoside triphosphate catabolic process"/>
    <property type="evidence" value="ECO:0007669"/>
    <property type="project" value="InterPro"/>
</dbReference>
<gene>
    <name evidence="3" type="ORF">HMPREF9498_02116</name>
</gene>
<protein>
    <submittedName>
        <fullName evidence="3">Ham1 family protein</fullName>
    </submittedName>
</protein>
<evidence type="ECO:0000313" key="3">
    <source>
        <dbReference type="EMBL" id="EFM82266.1"/>
    </source>
</evidence>
<sequence>MEIIVGTNNQGKLKEMQSGLKDPAIQLVSYRKYTTSQEQPAETGTTYAENAYLKARFFQQLIGRPVLGDDGGLTLTAFPDLLGIHTSRFFHSANSEEQNRELLHLFEGQQSTRELTLSATLVYVLDDDKLLQTEATLTGELVEPRGTGGYGFDPIIYLPDRGKTLAELSTSERMKISPRMRALRKMIQQIKEQCDND</sequence>
<dbReference type="EMBL" id="AEBR01000068">
    <property type="protein sequence ID" value="EFM82266.1"/>
    <property type="molecule type" value="Genomic_DNA"/>
</dbReference>
<dbReference type="HOGENOM" id="CLU_082080_0_2_9"/>
<dbReference type="AlphaFoldDB" id="A0A125W552"/>
<dbReference type="InterPro" id="IPR029001">
    <property type="entry name" value="ITPase-like_fam"/>
</dbReference>
<dbReference type="Gene3D" id="3.90.950.10">
    <property type="match status" value="1"/>
</dbReference>
<comment type="caution">
    <text evidence="3">The sequence shown here is derived from an EMBL/GenBank/DDBJ whole genome shotgun (WGS) entry which is preliminary data.</text>
</comment>
<proteinExistence type="inferred from homology"/>
<organism evidence="3 4">
    <name type="scientific">Enterococcus faecalis TX4248</name>
    <dbReference type="NCBI Taxonomy" id="749495"/>
    <lineage>
        <taxon>Bacteria</taxon>
        <taxon>Bacillati</taxon>
        <taxon>Bacillota</taxon>
        <taxon>Bacilli</taxon>
        <taxon>Lactobacillales</taxon>
        <taxon>Enterococcaceae</taxon>
        <taxon>Enterococcus</taxon>
    </lineage>
</organism>
<dbReference type="Proteomes" id="UP000004846">
    <property type="component" value="Unassembled WGS sequence"/>
</dbReference>
<evidence type="ECO:0000313" key="4">
    <source>
        <dbReference type="Proteomes" id="UP000004846"/>
    </source>
</evidence>